<dbReference type="AlphaFoldDB" id="A0A2V5JI08"/>
<keyword evidence="3" id="KW-0862">Zinc</keyword>
<sequence length="913" mass="101133">MAPWLLLEKELGGWNLMDRPRERYPSVQLFVGGKIKAEALRALYPHNNFGRSNRFGLARVHLSELPGPDPIVLIKSSLQSYSEVRAPRATVMRQQPVCRSHDCSHDEVRNLLYQQVLLPMAYTVSLFLNDLSSTDDIEVIQELLVAWQLSSKGTDTCRTPQPHVIVVLTKGPKRQVSGESIALRLSTATPNSRSPISVVDLRDCGDLSRVSRFQPLKHAVTRQQEAARTMRAEAWLLFSATHLDALARRSLKHAAQRPTTPLDYIQVSRPSQTKKVCAAQHLHSFLNLADGMGLDRQYVASCVASAMLMNAIACLTWPPSPANAFRQAVEREFAVLFAALQQAPGSAKLPASVLRQAASTWCTVKPSNICLFCLRQPPVHVLPCGHAICDTCANIFGNPNAGAEYRIELVGCRLCQAPFSFVIRSLPPTKRPTLLVLDGGGVRGVVTLGYLAALKDKLGDKQGLREIFDLTVGTSAGAVIAAEMMIRGTRAKDAQLKFKALARQIFRTRRQWHTFFGQWWEFVTTWLADSRHDSRVLEDTLRDAFGPNQMLFDTAAPMSSGTRVALTASCKADGALCLLGNYRATRRPADAAYDVPVALQEPMLWEVFYAQVHPPGVGMLQVGGVTANCPLRAALRESQIIWPRCIKPDLVVSIGTGYSPERANSDREESCPQPRGGFIARAIRTFLSSSAVHGRRGWLDAWDSVPEAIRPDVFRLDRAIAGSLPELDDTDAIETLEPYRYQVPEDLTKAWLAKSFFFELDETPTVGPHGLACRGSILCVRSNVTTLICRVLSHFPGARFVDKNRDMGAVSNTDGCSECGYFRKRVCLHISGLEADLQLGICGSTGFRTLGGFPTSVQALLEHQQADAAFGRADHGRDLWPPTRRCYCKSFKRTRKDILEDHDTRKRRRIAQC</sequence>
<dbReference type="InterPro" id="IPR002641">
    <property type="entry name" value="PNPLA_dom"/>
</dbReference>
<dbReference type="PROSITE" id="PS00518">
    <property type="entry name" value="ZF_RING_1"/>
    <property type="match status" value="1"/>
</dbReference>
<protein>
    <submittedName>
        <fullName evidence="7">FabD/lysophospholipase-like protein</fullName>
    </submittedName>
</protein>
<keyword evidence="8" id="KW-1185">Reference proteome</keyword>
<evidence type="ECO:0000313" key="7">
    <source>
        <dbReference type="EMBL" id="PYI36406.1"/>
    </source>
</evidence>
<dbReference type="GO" id="GO:0019369">
    <property type="term" value="P:arachidonate metabolic process"/>
    <property type="evidence" value="ECO:0007669"/>
    <property type="project" value="TreeGrafter"/>
</dbReference>
<comment type="caution">
    <text evidence="5">Lacks conserved residue(s) required for the propagation of feature annotation.</text>
</comment>
<dbReference type="InterPro" id="IPR017907">
    <property type="entry name" value="Znf_RING_CS"/>
</dbReference>
<dbReference type="GO" id="GO:0008270">
    <property type="term" value="F:zinc ion binding"/>
    <property type="evidence" value="ECO:0007669"/>
    <property type="project" value="UniProtKB-KW"/>
</dbReference>
<gene>
    <name evidence="7" type="ORF">BP00DRAFT_432409</name>
</gene>
<dbReference type="InterPro" id="IPR016035">
    <property type="entry name" value="Acyl_Trfase/lysoPLipase"/>
</dbReference>
<dbReference type="GO" id="GO:0047499">
    <property type="term" value="F:calcium-independent phospholipase A2 activity"/>
    <property type="evidence" value="ECO:0007669"/>
    <property type="project" value="TreeGrafter"/>
</dbReference>
<evidence type="ECO:0000256" key="5">
    <source>
        <dbReference type="PROSITE-ProRule" id="PRU01161"/>
    </source>
</evidence>
<dbReference type="GO" id="GO:0016020">
    <property type="term" value="C:membrane"/>
    <property type="evidence" value="ECO:0007669"/>
    <property type="project" value="TreeGrafter"/>
</dbReference>
<dbReference type="CDD" id="cd07199">
    <property type="entry name" value="Pat17_PNPLA8_PNPLA9_like"/>
    <property type="match status" value="1"/>
</dbReference>
<feature type="short sequence motif" description="GXGXXG" evidence="5">
    <location>
        <begin position="439"/>
        <end position="444"/>
    </location>
</feature>
<proteinExistence type="predicted"/>
<dbReference type="SUPFAM" id="SSF52151">
    <property type="entry name" value="FabD/lysophospholipase-like"/>
    <property type="match status" value="1"/>
</dbReference>
<keyword evidence="4" id="KW-0443">Lipid metabolism</keyword>
<dbReference type="EMBL" id="KZ825465">
    <property type="protein sequence ID" value="PYI36406.1"/>
    <property type="molecule type" value="Genomic_DNA"/>
</dbReference>
<evidence type="ECO:0000256" key="4">
    <source>
        <dbReference type="ARBA" id="ARBA00023098"/>
    </source>
</evidence>
<dbReference type="GO" id="GO:0046486">
    <property type="term" value="P:glycerolipid metabolic process"/>
    <property type="evidence" value="ECO:0007669"/>
    <property type="project" value="UniProtKB-ARBA"/>
</dbReference>
<keyword evidence="2" id="KW-0863">Zinc-finger</keyword>
<dbReference type="PANTHER" id="PTHR24185:SF8">
    <property type="entry name" value="PNPLA DOMAIN-CONTAINING PROTEIN"/>
    <property type="match status" value="1"/>
</dbReference>
<feature type="domain" description="PNPLA" evidence="6">
    <location>
        <begin position="435"/>
        <end position="635"/>
    </location>
</feature>
<reference evidence="7 8" key="1">
    <citation type="submission" date="2018-02" db="EMBL/GenBank/DDBJ databases">
        <title>The genomes of Aspergillus section Nigri reveals drivers in fungal speciation.</title>
        <authorList>
            <consortium name="DOE Joint Genome Institute"/>
            <person name="Vesth T.C."/>
            <person name="Nybo J."/>
            <person name="Theobald S."/>
            <person name="Brandl J."/>
            <person name="Frisvad J.C."/>
            <person name="Nielsen K.F."/>
            <person name="Lyhne E.K."/>
            <person name="Kogle M.E."/>
            <person name="Kuo A."/>
            <person name="Riley R."/>
            <person name="Clum A."/>
            <person name="Nolan M."/>
            <person name="Lipzen A."/>
            <person name="Salamov A."/>
            <person name="Henrissat B."/>
            <person name="Wiebenga A."/>
            <person name="De vries R.P."/>
            <person name="Grigoriev I.V."/>
            <person name="Mortensen U.H."/>
            <person name="Andersen M.R."/>
            <person name="Baker S.E."/>
        </authorList>
    </citation>
    <scope>NUCLEOTIDE SEQUENCE [LARGE SCALE GENOMIC DNA]</scope>
    <source>
        <strain evidence="7 8">CBS 114.80</strain>
    </source>
</reference>
<accession>A0A2V5JI08</accession>
<evidence type="ECO:0000259" key="6">
    <source>
        <dbReference type="PROSITE" id="PS51635"/>
    </source>
</evidence>
<organism evidence="7 8">
    <name type="scientific">Aspergillus indologenus CBS 114.80</name>
    <dbReference type="NCBI Taxonomy" id="1450541"/>
    <lineage>
        <taxon>Eukaryota</taxon>
        <taxon>Fungi</taxon>
        <taxon>Dikarya</taxon>
        <taxon>Ascomycota</taxon>
        <taxon>Pezizomycotina</taxon>
        <taxon>Eurotiomycetes</taxon>
        <taxon>Eurotiomycetidae</taxon>
        <taxon>Eurotiales</taxon>
        <taxon>Aspergillaceae</taxon>
        <taxon>Aspergillus</taxon>
        <taxon>Aspergillus subgen. Circumdati</taxon>
    </lineage>
</organism>
<keyword evidence="1" id="KW-0479">Metal-binding</keyword>
<evidence type="ECO:0000256" key="1">
    <source>
        <dbReference type="ARBA" id="ARBA00022723"/>
    </source>
</evidence>
<name>A0A2V5JI08_9EURO</name>
<dbReference type="PANTHER" id="PTHR24185">
    <property type="entry name" value="CALCIUM-INDEPENDENT PHOSPHOLIPASE A2-GAMMA"/>
    <property type="match status" value="1"/>
</dbReference>
<dbReference type="Pfam" id="PF01734">
    <property type="entry name" value="Patatin"/>
    <property type="match status" value="1"/>
</dbReference>
<evidence type="ECO:0000256" key="3">
    <source>
        <dbReference type="ARBA" id="ARBA00022833"/>
    </source>
</evidence>
<evidence type="ECO:0000313" key="8">
    <source>
        <dbReference type="Proteomes" id="UP000248817"/>
    </source>
</evidence>
<dbReference type="PROSITE" id="PS51635">
    <property type="entry name" value="PNPLA"/>
    <property type="match status" value="1"/>
</dbReference>
<dbReference type="Proteomes" id="UP000248817">
    <property type="component" value="Unassembled WGS sequence"/>
</dbReference>
<dbReference type="Gene3D" id="3.40.1090.10">
    <property type="entry name" value="Cytosolic phospholipase A2 catalytic domain"/>
    <property type="match status" value="1"/>
</dbReference>
<feature type="short sequence motif" description="GXSXG" evidence="5">
    <location>
        <begin position="473"/>
        <end position="477"/>
    </location>
</feature>
<evidence type="ECO:0000256" key="2">
    <source>
        <dbReference type="ARBA" id="ARBA00022771"/>
    </source>
</evidence>